<keyword evidence="6 10" id="KW-0028">Amino-acid biosynthesis</keyword>
<comment type="similarity">
    <text evidence="2 10">Belongs to the ArgJ family.</text>
</comment>
<dbReference type="EC" id="2.3.1.1" evidence="10"/>
<name>I5B3X1_9BACT</name>
<comment type="pathway">
    <text evidence="10">Amino-acid biosynthesis; L-arginine biosynthesis; L-ornithine and N-acetyl-L-glutamate from L-glutamate and N(2)-acetyl-L-ornithine (cyclic): step 1/1.</text>
</comment>
<keyword evidence="8 10" id="KW-0068">Autocatalytic cleavage</keyword>
<feature type="binding site" evidence="10">
    <location>
        <position position="140"/>
    </location>
    <ligand>
        <name>substrate</name>
    </ligand>
</feature>
<evidence type="ECO:0000256" key="9">
    <source>
        <dbReference type="ARBA" id="ARBA00023315"/>
    </source>
</evidence>
<evidence type="ECO:0000313" key="11">
    <source>
        <dbReference type="EMBL" id="EIM64184.1"/>
    </source>
</evidence>
<dbReference type="FunFam" id="3.10.20.340:FF:000003">
    <property type="entry name" value="Arginine biosynthesis bifunctional protein ArgJ"/>
    <property type="match status" value="1"/>
</dbReference>
<evidence type="ECO:0000256" key="5">
    <source>
        <dbReference type="ARBA" id="ARBA00022571"/>
    </source>
</evidence>
<feature type="active site" description="Nucleophile" evidence="10">
    <location>
        <position position="185"/>
    </location>
</feature>
<dbReference type="GO" id="GO:0006526">
    <property type="term" value="P:L-arginine biosynthetic process"/>
    <property type="evidence" value="ECO:0007669"/>
    <property type="project" value="UniProtKB-UniRule"/>
</dbReference>
<dbReference type="UniPathway" id="UPA00068">
    <property type="reaction ID" value="UER00106"/>
</dbReference>
<reference evidence="11 12" key="2">
    <citation type="submission" date="2012-02" db="EMBL/GenBank/DDBJ databases">
        <title>Improved High-Quality Draft sequence of Desulfobacter postgatei 2ac9.</title>
        <authorList>
            <consortium name="US DOE Joint Genome Institute"/>
            <person name="Lucas S."/>
            <person name="Han J."/>
            <person name="Lapidus A."/>
            <person name="Cheng J.-F."/>
            <person name="Goodwin L."/>
            <person name="Pitluck S."/>
            <person name="Peters L."/>
            <person name="Ovchinnikova G."/>
            <person name="Held B."/>
            <person name="Detter J.C."/>
            <person name="Han C."/>
            <person name="Tapia R."/>
            <person name="Land M."/>
            <person name="Hauser L."/>
            <person name="Kyrpides N."/>
            <person name="Ivanova N."/>
            <person name="Pagani I."/>
            <person name="Orellana R."/>
            <person name="Lovley D."/>
            <person name="Woyke T."/>
        </authorList>
    </citation>
    <scope>NUCLEOTIDE SEQUENCE [LARGE SCALE GENOMIC DNA]</scope>
    <source>
        <strain evidence="11 12">2ac9</strain>
    </source>
</reference>
<dbReference type="EC" id="2.3.1.35" evidence="10"/>
<evidence type="ECO:0000313" key="12">
    <source>
        <dbReference type="Proteomes" id="UP000005778"/>
    </source>
</evidence>
<dbReference type="Proteomes" id="UP000005778">
    <property type="component" value="Chromosome"/>
</dbReference>
<evidence type="ECO:0000256" key="1">
    <source>
        <dbReference type="ARBA" id="ARBA00004496"/>
    </source>
</evidence>
<dbReference type="GO" id="GO:0006592">
    <property type="term" value="P:ornithine biosynthetic process"/>
    <property type="evidence" value="ECO:0007669"/>
    <property type="project" value="TreeGrafter"/>
</dbReference>
<evidence type="ECO:0000256" key="4">
    <source>
        <dbReference type="ARBA" id="ARBA00022490"/>
    </source>
</evidence>
<dbReference type="GO" id="GO:0004358">
    <property type="term" value="F:L-glutamate N-acetyltransferase activity, acting on acetyl-L-ornithine as donor"/>
    <property type="evidence" value="ECO:0007669"/>
    <property type="project" value="UniProtKB-UniRule"/>
</dbReference>
<dbReference type="InterPro" id="IPR002813">
    <property type="entry name" value="Arg_biosynth_ArgJ"/>
</dbReference>
<proteinExistence type="inferred from homology"/>
<feature type="site" description="Involved in the stabilization of negative charge on the oxyanion by the formation of the oxyanion hole" evidence="10">
    <location>
        <position position="103"/>
    </location>
</feature>
<protein>
    <recommendedName>
        <fullName evidence="10">Arginine biosynthesis bifunctional protein ArgJ</fullName>
    </recommendedName>
    <domain>
        <recommendedName>
            <fullName evidence="10">Glutamate N-acetyltransferase</fullName>
            <ecNumber evidence="10">2.3.1.35</ecNumber>
        </recommendedName>
        <alternativeName>
            <fullName evidence="10">Ornithine acetyltransferase</fullName>
            <shortName evidence="10">OATase</shortName>
        </alternativeName>
        <alternativeName>
            <fullName evidence="10">Ornithine transacetylase</fullName>
        </alternativeName>
    </domain>
    <domain>
        <recommendedName>
            <fullName evidence="10">Amino-acid acetyltransferase</fullName>
            <ecNumber evidence="10">2.3.1.1</ecNumber>
        </recommendedName>
        <alternativeName>
            <fullName evidence="10">N-acetylglutamate synthase</fullName>
            <shortName evidence="10">AGSase</shortName>
        </alternativeName>
    </domain>
    <component>
        <recommendedName>
            <fullName evidence="10">Arginine biosynthesis bifunctional protein ArgJ alpha chain</fullName>
        </recommendedName>
    </component>
    <component>
        <recommendedName>
            <fullName evidence="10">Arginine biosynthesis bifunctional protein ArgJ beta chain</fullName>
        </recommendedName>
    </component>
</protein>
<accession>I5B3X1</accession>
<dbReference type="STRING" id="879212.DespoDRAFT_02316"/>
<sequence length="397" mass="42002">MKGFKFAGICAGIKKSRSLDLGLIYSEKPASAAALFTQNQVVAAPVILGRKIMQKGMLQAILVNSGNANCFTGAQGIAHAEQCVEFVAKALRIDPEHVLVSSTGVIGAPLPIDKIEAKIPQAVRSLDSCTIADFAGAILTTDTCTKMVSRNGTINTSGNTSGEEKSFTVMGVAKGSGMIRPDMATMLSYIVTDADISSSLLKQALTHAASRSFNRITVDGDTSTNDTLVCMANGAGQAVIDNDESFGVFQAVLDEVCYELAKKVVKDGEGATKVASITVKGALTQQDAFAAAEAIAHSPLTKTAIYGQDPNWGRITAAAGRSGATVDQNKMDLYFGDILLVQNGQWQGKGAEEKAAEIMKKDEISIVLDLNLGDGQDQFLFCDFSENYVKINADYRS</sequence>
<dbReference type="Gene3D" id="3.60.70.12">
    <property type="entry name" value="L-amino peptidase D-ALA esterase/amidase"/>
    <property type="match status" value="1"/>
</dbReference>
<feature type="binding site" evidence="10">
    <location>
        <position position="397"/>
    </location>
    <ligand>
        <name>substrate</name>
    </ligand>
</feature>
<feature type="site" description="Involved in the stabilization of negative charge on the oxyanion by the formation of the oxyanion hole" evidence="10">
    <location>
        <position position="104"/>
    </location>
</feature>
<evidence type="ECO:0000256" key="8">
    <source>
        <dbReference type="ARBA" id="ARBA00022813"/>
    </source>
</evidence>
<evidence type="ECO:0000256" key="2">
    <source>
        <dbReference type="ARBA" id="ARBA00006774"/>
    </source>
</evidence>
<dbReference type="GO" id="GO:0005737">
    <property type="term" value="C:cytoplasm"/>
    <property type="evidence" value="ECO:0007669"/>
    <property type="project" value="UniProtKB-SubCell"/>
</dbReference>
<keyword evidence="12" id="KW-1185">Reference proteome</keyword>
<evidence type="ECO:0000256" key="10">
    <source>
        <dbReference type="HAMAP-Rule" id="MF_01106"/>
    </source>
</evidence>
<keyword evidence="5 10" id="KW-0055">Arginine biosynthesis</keyword>
<evidence type="ECO:0000256" key="6">
    <source>
        <dbReference type="ARBA" id="ARBA00022605"/>
    </source>
</evidence>
<dbReference type="Pfam" id="PF01960">
    <property type="entry name" value="ArgJ"/>
    <property type="match status" value="1"/>
</dbReference>
<keyword evidence="9 10" id="KW-0012">Acyltransferase</keyword>
<feature type="chain" id="PRO_5023225438" description="Arginine biosynthesis bifunctional protein ArgJ alpha chain" evidence="10">
    <location>
        <begin position="1"/>
        <end position="184"/>
    </location>
</feature>
<dbReference type="SUPFAM" id="SSF56266">
    <property type="entry name" value="DmpA/ArgJ-like"/>
    <property type="match status" value="1"/>
</dbReference>
<keyword evidence="4 10" id="KW-0963">Cytoplasm</keyword>
<dbReference type="PANTHER" id="PTHR23100">
    <property type="entry name" value="ARGININE BIOSYNTHESIS BIFUNCTIONAL PROTEIN ARGJ"/>
    <property type="match status" value="1"/>
</dbReference>
<feature type="binding site" evidence="10">
    <location>
        <position position="174"/>
    </location>
    <ligand>
        <name>substrate</name>
    </ligand>
</feature>
<dbReference type="RefSeq" id="WP_004073658.1">
    <property type="nucleotide sequence ID" value="NZ_CM001488.1"/>
</dbReference>
<dbReference type="Gene3D" id="3.10.20.340">
    <property type="entry name" value="ArgJ beta chain, C-terminal domain"/>
    <property type="match status" value="1"/>
</dbReference>
<dbReference type="MEROPS" id="T05.002"/>
<comment type="subcellular location">
    <subcellularLocation>
        <location evidence="1 10">Cytoplasm</location>
    </subcellularLocation>
</comment>
<feature type="binding site" evidence="10">
    <location>
        <position position="185"/>
    </location>
    <ligand>
        <name>substrate</name>
    </ligand>
</feature>
<feature type="site" description="Cleavage; by autolysis" evidence="10">
    <location>
        <begin position="184"/>
        <end position="185"/>
    </location>
</feature>
<evidence type="ECO:0000256" key="7">
    <source>
        <dbReference type="ARBA" id="ARBA00022679"/>
    </source>
</evidence>
<feature type="chain" id="PRO_5023225439" description="Arginine biosynthesis bifunctional protein ArgJ beta chain" evidence="10">
    <location>
        <begin position="185"/>
        <end position="397"/>
    </location>
</feature>
<dbReference type="AlphaFoldDB" id="I5B3X1"/>
<comment type="catalytic activity">
    <reaction evidence="10">
        <text>N(2)-acetyl-L-ornithine + L-glutamate = N-acetyl-L-glutamate + L-ornithine</text>
        <dbReference type="Rhea" id="RHEA:15349"/>
        <dbReference type="ChEBI" id="CHEBI:29985"/>
        <dbReference type="ChEBI" id="CHEBI:44337"/>
        <dbReference type="ChEBI" id="CHEBI:46911"/>
        <dbReference type="ChEBI" id="CHEBI:57805"/>
        <dbReference type="EC" id="2.3.1.35"/>
    </reaction>
</comment>
<feature type="binding site" evidence="10">
    <location>
        <position position="392"/>
    </location>
    <ligand>
        <name>substrate</name>
    </ligand>
</feature>
<dbReference type="GO" id="GO:0004042">
    <property type="term" value="F:L-glutamate N-acetyltransferase activity"/>
    <property type="evidence" value="ECO:0007669"/>
    <property type="project" value="UniProtKB-UniRule"/>
</dbReference>
<comment type="subunit">
    <text evidence="3 10">Heterotetramer of two alpha and two beta chains.</text>
</comment>
<dbReference type="CDD" id="cd02152">
    <property type="entry name" value="OAT"/>
    <property type="match status" value="1"/>
</dbReference>
<gene>
    <name evidence="10" type="primary">argJ</name>
    <name evidence="11" type="ORF">DespoDRAFT_02316</name>
</gene>
<comment type="catalytic activity">
    <reaction evidence="10">
        <text>L-glutamate + acetyl-CoA = N-acetyl-L-glutamate + CoA + H(+)</text>
        <dbReference type="Rhea" id="RHEA:24292"/>
        <dbReference type="ChEBI" id="CHEBI:15378"/>
        <dbReference type="ChEBI" id="CHEBI:29985"/>
        <dbReference type="ChEBI" id="CHEBI:44337"/>
        <dbReference type="ChEBI" id="CHEBI:57287"/>
        <dbReference type="ChEBI" id="CHEBI:57288"/>
        <dbReference type="EC" id="2.3.1.1"/>
    </reaction>
</comment>
<feature type="binding site" evidence="10">
    <location>
        <position position="269"/>
    </location>
    <ligand>
        <name>substrate</name>
    </ligand>
</feature>
<dbReference type="NCBIfam" id="NF003802">
    <property type="entry name" value="PRK05388.1"/>
    <property type="match status" value="1"/>
</dbReference>
<dbReference type="InterPro" id="IPR016117">
    <property type="entry name" value="ArgJ-like_dom_sf"/>
</dbReference>
<dbReference type="FunFam" id="3.60.70.12:FF:000001">
    <property type="entry name" value="Arginine biosynthesis bifunctional protein ArgJ, chloroplastic"/>
    <property type="match status" value="1"/>
</dbReference>
<dbReference type="OrthoDB" id="9804242at2"/>
<dbReference type="PANTHER" id="PTHR23100:SF0">
    <property type="entry name" value="ARGININE BIOSYNTHESIS BIFUNCTIONAL PROTEIN ARGJ, MITOCHONDRIAL"/>
    <property type="match status" value="1"/>
</dbReference>
<dbReference type="NCBIfam" id="TIGR00120">
    <property type="entry name" value="ArgJ"/>
    <property type="match status" value="1"/>
</dbReference>
<reference evidence="11 12" key="1">
    <citation type="submission" date="2011-09" db="EMBL/GenBank/DDBJ databases">
        <authorList>
            <consortium name="US DOE Joint Genome Institute (JGI-PGF)"/>
            <person name="Lucas S."/>
            <person name="Han J."/>
            <person name="Lapidus A."/>
            <person name="Cheng J.-F."/>
            <person name="Goodwin L."/>
            <person name="Pitluck S."/>
            <person name="Peters L."/>
            <person name="Land M.L."/>
            <person name="Hauser L."/>
            <person name="Orellana R."/>
            <person name="Lovley D."/>
            <person name="Woyke T.J."/>
        </authorList>
    </citation>
    <scope>NUCLEOTIDE SEQUENCE [LARGE SCALE GENOMIC DNA]</scope>
    <source>
        <strain evidence="11 12">2ac9</strain>
    </source>
</reference>
<comment type="function">
    <text evidence="10">Catalyzes two activities which are involved in the cyclic version of arginine biosynthesis: the synthesis of N-acetylglutamate from glutamate and acetyl-CoA as the acetyl donor, and of ornithine by transacetylation between N(2)-acetylornithine and glutamate.</text>
</comment>
<dbReference type="HAMAP" id="MF_01106">
    <property type="entry name" value="ArgJ"/>
    <property type="match status" value="1"/>
</dbReference>
<organism evidence="11 12">
    <name type="scientific">Desulfobacter postgatei 2ac9</name>
    <dbReference type="NCBI Taxonomy" id="879212"/>
    <lineage>
        <taxon>Bacteria</taxon>
        <taxon>Pseudomonadati</taxon>
        <taxon>Thermodesulfobacteriota</taxon>
        <taxon>Desulfobacteria</taxon>
        <taxon>Desulfobacterales</taxon>
        <taxon>Desulfobacteraceae</taxon>
        <taxon>Desulfobacter</taxon>
    </lineage>
</organism>
<dbReference type="InterPro" id="IPR042195">
    <property type="entry name" value="ArgJ_beta_C"/>
</dbReference>
<dbReference type="EMBL" id="CM001488">
    <property type="protein sequence ID" value="EIM64184.1"/>
    <property type="molecule type" value="Genomic_DNA"/>
</dbReference>
<keyword evidence="10" id="KW-0511">Multifunctional enzyme</keyword>
<dbReference type="eggNOG" id="COG1364">
    <property type="taxonomic scope" value="Bacteria"/>
</dbReference>
<evidence type="ECO:0000256" key="3">
    <source>
        <dbReference type="ARBA" id="ARBA00011475"/>
    </source>
</evidence>
<keyword evidence="7 10" id="KW-0808">Transferase</keyword>
<comment type="pathway">
    <text evidence="10">Amino-acid biosynthesis; L-arginine biosynthesis; N(2)-acetyl-L-ornithine from L-glutamate: step 1/4.</text>
</comment>
<dbReference type="HOGENOM" id="CLU_027172_1_0_7"/>